<name>E3IW43_PSEI1</name>
<evidence type="ECO:0000313" key="12">
    <source>
        <dbReference type="Proteomes" id="UP000002484"/>
    </source>
</evidence>
<proteinExistence type="predicted"/>
<dbReference type="InterPro" id="IPR036922">
    <property type="entry name" value="Rieske_2Fe-2S_sf"/>
</dbReference>
<dbReference type="Gene3D" id="2.102.10.10">
    <property type="entry name" value="Rieske [2Fe-2S] iron-sulphur domain"/>
    <property type="match status" value="1"/>
</dbReference>
<dbReference type="HOGENOM" id="CLU_055690_1_4_11"/>
<keyword evidence="6" id="KW-0411">Iron-sulfur</keyword>
<dbReference type="OrthoDB" id="25106at2"/>
<dbReference type="KEGG" id="fri:FraEuI1c_7004"/>
<evidence type="ECO:0000313" key="11">
    <source>
        <dbReference type="EMBL" id="ADP84971.1"/>
    </source>
</evidence>
<gene>
    <name evidence="11" type="ordered locus">FraEuI1c_7004</name>
</gene>
<keyword evidence="4" id="KW-0479">Metal-binding</keyword>
<dbReference type="Pfam" id="PF00355">
    <property type="entry name" value="Rieske"/>
    <property type="match status" value="1"/>
</dbReference>
<dbReference type="EMBL" id="CP002299">
    <property type="protein sequence ID" value="ADP84971.1"/>
    <property type="molecule type" value="Genomic_DNA"/>
</dbReference>
<evidence type="ECO:0000256" key="5">
    <source>
        <dbReference type="ARBA" id="ARBA00023004"/>
    </source>
</evidence>
<dbReference type="PANTHER" id="PTHR10134">
    <property type="entry name" value="CYTOCHROME B-C1 COMPLEX SUBUNIT RIESKE, MITOCHONDRIAL"/>
    <property type="match status" value="1"/>
</dbReference>
<dbReference type="eggNOG" id="COG2146">
    <property type="taxonomic scope" value="Bacteria"/>
</dbReference>
<evidence type="ECO:0000256" key="9">
    <source>
        <dbReference type="ARBA" id="ARBA00034078"/>
    </source>
</evidence>
<keyword evidence="7" id="KW-1015">Disulfide bond</keyword>
<organism evidence="11 12">
    <name type="scientific">Pseudofrankia inefficax (strain DSM 45817 / CECT 9037 / DDB 130130 / EuI1c)</name>
    <name type="common">Frankia inefficax</name>
    <dbReference type="NCBI Taxonomy" id="298654"/>
    <lineage>
        <taxon>Bacteria</taxon>
        <taxon>Bacillati</taxon>
        <taxon>Actinomycetota</taxon>
        <taxon>Actinomycetes</taxon>
        <taxon>Frankiales</taxon>
        <taxon>Frankiaceae</taxon>
        <taxon>Pseudofrankia</taxon>
    </lineage>
</organism>
<protein>
    <recommendedName>
        <fullName evidence="2">Cytochrome bc1 complex Rieske iron-sulfur subunit</fullName>
    </recommendedName>
    <alternativeName>
        <fullName evidence="8">Cytochrome bc1 reductase complex subunit QcrA</fullName>
    </alternativeName>
</protein>
<dbReference type="GO" id="GO:0004497">
    <property type="term" value="F:monooxygenase activity"/>
    <property type="evidence" value="ECO:0007669"/>
    <property type="project" value="UniProtKB-ARBA"/>
</dbReference>
<dbReference type="InterPro" id="IPR005805">
    <property type="entry name" value="Rieske_Fe-S_prot_C"/>
</dbReference>
<dbReference type="Proteomes" id="UP000002484">
    <property type="component" value="Chromosome"/>
</dbReference>
<evidence type="ECO:0000256" key="6">
    <source>
        <dbReference type="ARBA" id="ARBA00023014"/>
    </source>
</evidence>
<evidence type="ECO:0000259" key="10">
    <source>
        <dbReference type="PROSITE" id="PS51296"/>
    </source>
</evidence>
<dbReference type="GO" id="GO:0016020">
    <property type="term" value="C:membrane"/>
    <property type="evidence" value="ECO:0007669"/>
    <property type="project" value="InterPro"/>
</dbReference>
<keyword evidence="5" id="KW-0408">Iron</keyword>
<dbReference type="STRING" id="298654.FraEuI1c_7004"/>
<accession>E3IW43</accession>
<reference evidence="11 12" key="1">
    <citation type="submission" date="2010-10" db="EMBL/GenBank/DDBJ databases">
        <title>Complete sequence of Frankia sp. EuI1c.</title>
        <authorList>
            <consortium name="US DOE Joint Genome Institute"/>
            <person name="Lucas S."/>
            <person name="Copeland A."/>
            <person name="Lapidus A."/>
            <person name="Cheng J.-F."/>
            <person name="Bruce D."/>
            <person name="Goodwin L."/>
            <person name="Pitluck S."/>
            <person name="Chertkov O."/>
            <person name="Detter J.C."/>
            <person name="Han C."/>
            <person name="Tapia R."/>
            <person name="Land M."/>
            <person name="Hauser L."/>
            <person name="Jeffries C."/>
            <person name="Kyrpides N."/>
            <person name="Ivanova N."/>
            <person name="Mikhailova N."/>
            <person name="Beauchemin N."/>
            <person name="Sen A."/>
            <person name="Sur S.A."/>
            <person name="Gtari M."/>
            <person name="Wall L."/>
            <person name="Tisa L."/>
            <person name="Woyke T."/>
        </authorList>
    </citation>
    <scope>NUCLEOTIDE SEQUENCE [LARGE SCALE GENOMIC DNA]</scope>
    <source>
        <strain evidence="12">DSM 45817 / CECT 9037 / EuI1c</strain>
    </source>
</reference>
<dbReference type="InterPro" id="IPR014349">
    <property type="entry name" value="Rieske_Fe-S_prot"/>
</dbReference>
<dbReference type="AlphaFoldDB" id="E3IW43"/>
<sequence length="155" mass="14841">MTQDVSTPDGAGSLTRRAIPAAVVVVGAAAGVGVAWNHRDGAGPGANAAGSGYAGGSAAASTPLATLDQIPAGGGLILDKAAVVLTKDQAGDVKAFSAVCTHQGCTVSEVSGGTINCPCHGSKFDVTSGAPVAGPASTPLPPVQVSVHDNAVFPA</sequence>
<dbReference type="GO" id="GO:0051537">
    <property type="term" value="F:2 iron, 2 sulfur cluster binding"/>
    <property type="evidence" value="ECO:0007669"/>
    <property type="project" value="UniProtKB-KW"/>
</dbReference>
<dbReference type="SUPFAM" id="SSF50022">
    <property type="entry name" value="ISP domain"/>
    <property type="match status" value="1"/>
</dbReference>
<feature type="domain" description="Rieske" evidence="10">
    <location>
        <begin position="62"/>
        <end position="154"/>
    </location>
</feature>
<evidence type="ECO:0000256" key="8">
    <source>
        <dbReference type="ARBA" id="ARBA00029586"/>
    </source>
</evidence>
<dbReference type="CDD" id="cd03467">
    <property type="entry name" value="Rieske"/>
    <property type="match status" value="1"/>
</dbReference>
<keyword evidence="3" id="KW-0001">2Fe-2S</keyword>
<comment type="cofactor">
    <cofactor evidence="9">
        <name>[2Fe-2S] cluster</name>
        <dbReference type="ChEBI" id="CHEBI:190135"/>
    </cofactor>
</comment>
<evidence type="ECO:0000256" key="3">
    <source>
        <dbReference type="ARBA" id="ARBA00022714"/>
    </source>
</evidence>
<dbReference type="GO" id="GO:0016705">
    <property type="term" value="F:oxidoreductase activity, acting on paired donors, with incorporation or reduction of molecular oxygen"/>
    <property type="evidence" value="ECO:0007669"/>
    <property type="project" value="UniProtKB-ARBA"/>
</dbReference>
<comment type="function">
    <text evidence="1">Iron-sulfur subunit of the cytochrome bc1 complex, an essential component of the respiratory electron transport chain required for ATP synthesis. The bc1 complex catalyzes the oxidation of menaquinol and the reduction of cytochrome c in the respiratory chain. The bc1 complex operates through a Q-cycle mechanism that couples electron transfer to generation of the proton gradient that drives ATP synthesis.</text>
</comment>
<evidence type="ECO:0000256" key="7">
    <source>
        <dbReference type="ARBA" id="ARBA00023157"/>
    </source>
</evidence>
<evidence type="ECO:0000256" key="4">
    <source>
        <dbReference type="ARBA" id="ARBA00022723"/>
    </source>
</evidence>
<dbReference type="InParanoid" id="E3IW43"/>
<dbReference type="RefSeq" id="WP_013428082.1">
    <property type="nucleotide sequence ID" value="NC_014666.1"/>
</dbReference>
<keyword evidence="12" id="KW-1185">Reference proteome</keyword>
<evidence type="ECO:0000256" key="1">
    <source>
        <dbReference type="ARBA" id="ARBA00002494"/>
    </source>
</evidence>
<dbReference type="PRINTS" id="PR00162">
    <property type="entry name" value="RIESKE"/>
</dbReference>
<evidence type="ECO:0000256" key="2">
    <source>
        <dbReference type="ARBA" id="ARBA00015816"/>
    </source>
</evidence>
<dbReference type="InterPro" id="IPR017941">
    <property type="entry name" value="Rieske_2Fe-2S"/>
</dbReference>
<dbReference type="GO" id="GO:0046872">
    <property type="term" value="F:metal ion binding"/>
    <property type="evidence" value="ECO:0007669"/>
    <property type="project" value="UniProtKB-KW"/>
</dbReference>
<dbReference type="PROSITE" id="PS51296">
    <property type="entry name" value="RIESKE"/>
    <property type="match status" value="1"/>
</dbReference>